<gene>
    <name evidence="3" type="ORF">F9C07_10587</name>
</gene>
<feature type="region of interest" description="Disordered" evidence="2">
    <location>
        <begin position="69"/>
        <end position="89"/>
    </location>
</feature>
<dbReference type="OMA" id="MEDQMME"/>
<evidence type="ECO:0000313" key="4">
    <source>
        <dbReference type="Proteomes" id="UP000596276"/>
    </source>
</evidence>
<dbReference type="VEuPathDB" id="FungiDB:F9C07_10587"/>
<accession>B8NR47</accession>
<dbReference type="VEuPathDB" id="FungiDB:AFLA_011871"/>
<sequence>MSNQIMEDQMMEAFLGWSNGELPDFPNLDPFIFDSVLAAPESLQTPTSHMFPAVHESVDEVQGIEEIPELVSDDQSSTPSSTPPAAPFEAQEELAVLKELVNELTSRVEKLESQLRNVQEKFEGLERYIEQLELYLVHFSSSVQEAVADDDIDD</sequence>
<dbReference type="EMBL" id="CP044618">
    <property type="protein sequence ID" value="QRD90579.1"/>
    <property type="molecule type" value="Genomic_DNA"/>
</dbReference>
<proteinExistence type="predicted"/>
<evidence type="ECO:0000313" key="3">
    <source>
        <dbReference type="EMBL" id="QRD90579.1"/>
    </source>
</evidence>
<evidence type="ECO:0000256" key="1">
    <source>
        <dbReference type="SAM" id="Coils"/>
    </source>
</evidence>
<dbReference type="AlphaFoldDB" id="A0A7G5KFI4"/>
<keyword evidence="1" id="KW-0175">Coiled coil</keyword>
<protein>
    <submittedName>
        <fullName evidence="3">Uncharacterized protein</fullName>
    </submittedName>
</protein>
<reference evidence="4" key="1">
    <citation type="journal article" date="2021" name="G3 (Bethesda)">
        <title>Chromosome assembled and annotated genome sequence of Aspergillus flavus NRRL 3357.</title>
        <authorList>
            <person name="Skerker J.M."/>
            <person name="Pianalto K.M."/>
            <person name="Mondo S.J."/>
            <person name="Yang K."/>
            <person name="Arkin A.P."/>
            <person name="Keller N.P."/>
            <person name="Grigoriev I.V."/>
            <person name="Louise Glass N.L."/>
        </authorList>
    </citation>
    <scope>NUCLEOTIDE SEQUENCE [LARGE SCALE GENOMIC DNA]</scope>
    <source>
        <strain evidence="4">ATCC 200026 / FGSC A1120 / IAM 13836 / NRRL 3357 / JCM 12722 / SRRC 167</strain>
    </source>
</reference>
<name>A0A7G5KFI4_ASPFN</name>
<feature type="coiled-coil region" evidence="1">
    <location>
        <begin position="94"/>
        <end position="135"/>
    </location>
</feature>
<dbReference type="Proteomes" id="UP000596276">
    <property type="component" value="Chromosome 4"/>
</dbReference>
<accession>A0A7G5KFI4</accession>
<keyword evidence="4" id="KW-1185">Reference proteome</keyword>
<evidence type="ECO:0000256" key="2">
    <source>
        <dbReference type="SAM" id="MobiDB-lite"/>
    </source>
</evidence>
<organism evidence="3 4">
    <name type="scientific">Aspergillus flavus (strain ATCC 200026 / FGSC A1120 / IAM 13836 / NRRL 3357 / JCM 12722 / SRRC 167)</name>
    <dbReference type="NCBI Taxonomy" id="332952"/>
    <lineage>
        <taxon>Eukaryota</taxon>
        <taxon>Fungi</taxon>
        <taxon>Dikarya</taxon>
        <taxon>Ascomycota</taxon>
        <taxon>Pezizomycotina</taxon>
        <taxon>Eurotiomycetes</taxon>
        <taxon>Eurotiomycetidae</taxon>
        <taxon>Eurotiales</taxon>
        <taxon>Aspergillaceae</taxon>
        <taxon>Aspergillus</taxon>
        <taxon>Aspergillus subgen. Circumdati</taxon>
    </lineage>
</organism>